<dbReference type="Proteomes" id="UP000006968">
    <property type="component" value="Chromosome II"/>
</dbReference>
<dbReference type="GO" id="GO:0004252">
    <property type="term" value="F:serine-type endopeptidase activity"/>
    <property type="evidence" value="ECO:0007669"/>
    <property type="project" value="UniProtKB-UniRule"/>
</dbReference>
<feature type="region of interest" description="Disordered" evidence="14">
    <location>
        <begin position="100"/>
        <end position="179"/>
    </location>
</feature>
<dbReference type="Gene3D" id="1.20.58.1480">
    <property type="match status" value="1"/>
</dbReference>
<feature type="compositionally biased region" description="Basic and acidic residues" evidence="14">
    <location>
        <begin position="856"/>
        <end position="890"/>
    </location>
</feature>
<dbReference type="PROSITE" id="PS51787">
    <property type="entry name" value="LON_N"/>
    <property type="match status" value="1"/>
</dbReference>
<evidence type="ECO:0000313" key="18">
    <source>
        <dbReference type="Proteomes" id="UP000006968"/>
    </source>
</evidence>
<feature type="region of interest" description="Disordered" evidence="14">
    <location>
        <begin position="846"/>
        <end position="890"/>
    </location>
</feature>
<dbReference type="InterPro" id="IPR020568">
    <property type="entry name" value="Ribosomal_Su5_D2-typ_SF"/>
</dbReference>
<evidence type="ECO:0000256" key="6">
    <source>
        <dbReference type="ARBA" id="ARBA00022840"/>
    </source>
</evidence>
<feature type="compositionally biased region" description="Acidic residues" evidence="14">
    <location>
        <begin position="351"/>
        <end position="366"/>
    </location>
</feature>
<dbReference type="Pfam" id="PF00004">
    <property type="entry name" value="AAA"/>
    <property type="match status" value="1"/>
</dbReference>
<feature type="compositionally biased region" description="Basic and acidic residues" evidence="14">
    <location>
        <begin position="340"/>
        <end position="350"/>
    </location>
</feature>
<dbReference type="PROSITE" id="PS51786">
    <property type="entry name" value="LON_PROTEOLYTIC"/>
    <property type="match status" value="1"/>
</dbReference>
<keyword evidence="2 11" id="KW-0645">Protease</keyword>
<dbReference type="GO" id="GO:0007005">
    <property type="term" value="P:mitochondrion organization"/>
    <property type="evidence" value="ECO:0007669"/>
    <property type="project" value="TreeGrafter"/>
</dbReference>
<comment type="catalytic activity">
    <reaction evidence="10 11">
        <text>Hydrolysis of proteins in presence of ATP.</text>
        <dbReference type="EC" id="3.4.21.53"/>
    </reaction>
</comment>
<dbReference type="Gene3D" id="1.10.8.60">
    <property type="match status" value="1"/>
</dbReference>
<dbReference type="GO" id="GO:0141164">
    <property type="term" value="P:mitochondrial protein quality control"/>
    <property type="evidence" value="ECO:0007669"/>
    <property type="project" value="UniProtKB-ARBA"/>
</dbReference>
<evidence type="ECO:0000256" key="1">
    <source>
        <dbReference type="ARBA" id="ARBA00004305"/>
    </source>
</evidence>
<dbReference type="Pfam" id="PF02190">
    <property type="entry name" value="LON_substr_bdg"/>
    <property type="match status" value="1"/>
</dbReference>
<evidence type="ECO:0000256" key="8">
    <source>
        <dbReference type="ARBA" id="ARBA00023125"/>
    </source>
</evidence>
<dbReference type="AlphaFoldDB" id="J8Q4N9"/>
<evidence type="ECO:0000256" key="7">
    <source>
        <dbReference type="ARBA" id="ARBA00022946"/>
    </source>
</evidence>
<dbReference type="Gene3D" id="3.40.50.300">
    <property type="entry name" value="P-loop containing nucleotide triphosphate hydrolases"/>
    <property type="match status" value="1"/>
</dbReference>
<dbReference type="SUPFAM" id="SSF54211">
    <property type="entry name" value="Ribosomal protein S5 domain 2-like"/>
    <property type="match status" value="1"/>
</dbReference>
<dbReference type="InterPro" id="IPR027065">
    <property type="entry name" value="Lon_Prtase"/>
</dbReference>
<dbReference type="Gene3D" id="3.30.230.10">
    <property type="match status" value="1"/>
</dbReference>
<keyword evidence="6 11" id="KW-0067">ATP-binding</keyword>
<dbReference type="InterPro" id="IPR014721">
    <property type="entry name" value="Ribsml_uS5_D2-typ_fold_subgr"/>
</dbReference>
<dbReference type="InterPro" id="IPR003593">
    <property type="entry name" value="AAA+_ATPase"/>
</dbReference>
<dbReference type="InterPro" id="IPR027417">
    <property type="entry name" value="P-loop_NTPase"/>
</dbReference>
<dbReference type="InterPro" id="IPR003111">
    <property type="entry name" value="Lon_prtase_N"/>
</dbReference>
<dbReference type="PRINTS" id="PR00830">
    <property type="entry name" value="ENDOLAPTASE"/>
</dbReference>
<dbReference type="HOGENOM" id="CLU_004109_1_0_1"/>
<dbReference type="GO" id="GO:0070407">
    <property type="term" value="P:oxidation-dependent protein catabolic process"/>
    <property type="evidence" value="ECO:0007669"/>
    <property type="project" value="UniProtKB-UniRule"/>
</dbReference>
<dbReference type="InterPro" id="IPR003959">
    <property type="entry name" value="ATPase_AAA_core"/>
</dbReference>
<evidence type="ECO:0000256" key="12">
    <source>
        <dbReference type="PROSITE-ProRule" id="PRU01122"/>
    </source>
</evidence>
<feature type="region of interest" description="Disordered" evidence="14">
    <location>
        <begin position="340"/>
        <end position="366"/>
    </location>
</feature>
<dbReference type="SMART" id="SM00464">
    <property type="entry name" value="LON"/>
    <property type="match status" value="1"/>
</dbReference>
<dbReference type="CDD" id="cd19500">
    <property type="entry name" value="RecA-like_Lon"/>
    <property type="match status" value="1"/>
</dbReference>
<name>J8Q4N9_SACAR</name>
<dbReference type="Gene3D" id="2.30.130.40">
    <property type="entry name" value="LON domain-like"/>
    <property type="match status" value="1"/>
</dbReference>
<keyword evidence="7 11" id="KW-0809">Transit peptide</keyword>
<dbReference type="GO" id="GO:0005524">
    <property type="term" value="F:ATP binding"/>
    <property type="evidence" value="ECO:0007669"/>
    <property type="project" value="UniProtKB-UniRule"/>
</dbReference>
<comment type="subcellular location">
    <subcellularLocation>
        <location evidence="1 11">Mitochondrion matrix</location>
    </subcellularLocation>
</comment>
<keyword evidence="3 11" id="KW-0547">Nucleotide-binding</keyword>
<dbReference type="Pfam" id="PF05362">
    <property type="entry name" value="Lon_C"/>
    <property type="match status" value="1"/>
</dbReference>
<evidence type="ECO:0000313" key="17">
    <source>
        <dbReference type="EMBL" id="EJS44653.1"/>
    </source>
</evidence>
<evidence type="ECO:0000256" key="10">
    <source>
        <dbReference type="ARBA" id="ARBA00050665"/>
    </source>
</evidence>
<dbReference type="FunFam" id="1.20.58.1480:FF:000003">
    <property type="entry name" value="Lon protease homolog, mitochondrial"/>
    <property type="match status" value="1"/>
</dbReference>
<feature type="transit peptide" description="Mitochondrion" evidence="11">
    <location>
        <begin position="1"/>
        <end position="12"/>
    </location>
</feature>
<dbReference type="FunFam" id="3.30.230.10:FF:000015">
    <property type="entry name" value="Lon protease homolog, mitochondrial"/>
    <property type="match status" value="1"/>
</dbReference>
<keyword evidence="5 11" id="KW-0720">Serine protease</keyword>
<evidence type="ECO:0000256" key="5">
    <source>
        <dbReference type="ARBA" id="ARBA00022825"/>
    </source>
</evidence>
<feature type="active site" evidence="11 12">
    <location>
        <position position="1020"/>
    </location>
</feature>
<dbReference type="NCBIfam" id="TIGR00763">
    <property type="entry name" value="lon"/>
    <property type="match status" value="1"/>
</dbReference>
<accession>J8Q4N9</accession>
<sequence length="1138" mass="127693">MLRTRTAKTLGTVARTTRAIQYYRSVAKAAALSQRRFASTLNVHDVSNVKPNHMIKTPEWQEFQYQLKDPKYTEQLAQLEEHFSWGGLVANNYRTILAKDDSAPQKKDEDVKKVPEEKDNDNDVEPTRDDETTNKNPESDISKNSKSSATGGGGHSSSSRSDSGDGNPKQKPPKPDVPEVYPQMLALPIARRPLFPGFYKAVVISDERVMKAIKEMLDRQQPYIGAFMLKSSEEDTDVITDKNDVYDVGVLAQITSAFPSKDEKTGTETMTALLYPHRRIKIDELFPPNEEKEKLNEQEKEKGAETAVIEATEVTEDQVENAKSTTPKLEDIVVEKIPDSELHQHKKIEPSEEESDELDDVQEGEDGNPTEFLKEYNVSLVNVLNLEDEPFDRKSPVINALTSEILKVFKEISQLNTMFREQIATFSASIQSATTNIFEEPARLADFAAAVSAGEEDELQDILSSLNIEHRLEKSLLVLKKELMNAELQNKISKDVETKIQKRQREYYLMEQLKGIKRELGIDDGRDKLIDTYKERVKSLKLPESVQKIFDDEITKLSTLETSMSEFGVIRNYLDWLTSIPWGKHSKEQYSIPRAKKILDEDHYGMIDVKDRILEFIAVGKLLGKVDGKIICFVGPPGVGKTSIGKSIARALNRKFFRFSVGGMTDVAEIKGHRRTYIGALPGRVVQALKKCQTQNPLILIDEIDKIGHGGIHGDPSAALLEVLDPEQNNSFLDNYLDIPIDLSKVLFVCTANSLETIPRPLLDRMEVIELTGYVAEDKVKIAEQYLVPSAKKSAGLENSHVDMTEDAITALMKYYCRESGVRNLKKHIEKIYRKAALQVVKKLSIEDSPTSPSSDDAKAKEYVSSKDKADKHTKDLSRKSKDNDLEKTSDDIEALKTSEKINVSISQENLKDYVGPPVYTTDRLYETTPPGVVMGLAWTNMGGCSLYVESVLEQPLHNCKNPTFERTGQLGDVMKESSRLAYSFAKMYLAQKFPENRFFEKASIHLHCPEGATPKDGPSAGVTMATSFLSLALNKSIEPTVAMTGELTLTGKVLRIGGLREKAVAAKRSGAKTIIFPKDNLNDWEELPDNVKEGLEPLAADWYNDIFQKLFKDVDAKQGNSVWKAEFEILDAKKDKD</sequence>
<gene>
    <name evidence="11" type="primary">PIM1</name>
    <name evidence="17" type="ORF">SU7_0107</name>
</gene>
<dbReference type="HAMAP" id="MF_03120">
    <property type="entry name" value="lonm_euk"/>
    <property type="match status" value="1"/>
</dbReference>
<keyword evidence="9 11" id="KW-0496">Mitochondrion</keyword>
<evidence type="ECO:0000256" key="11">
    <source>
        <dbReference type="HAMAP-Rule" id="MF_03120"/>
    </source>
</evidence>
<dbReference type="GO" id="GO:0005759">
    <property type="term" value="C:mitochondrial matrix"/>
    <property type="evidence" value="ECO:0007669"/>
    <property type="project" value="UniProtKB-SubCell"/>
</dbReference>
<comment type="similarity">
    <text evidence="11 12 13">Belongs to the peptidase S16 family.</text>
</comment>
<evidence type="ECO:0000259" key="16">
    <source>
        <dbReference type="PROSITE" id="PS51787"/>
    </source>
</evidence>
<dbReference type="InterPro" id="IPR027503">
    <property type="entry name" value="Lonm_euk"/>
</dbReference>
<dbReference type="InterPro" id="IPR015947">
    <property type="entry name" value="PUA-like_sf"/>
</dbReference>
<feature type="active site" evidence="11 12">
    <location>
        <position position="1063"/>
    </location>
</feature>
<dbReference type="OrthoDB" id="2411602at2759"/>
<keyword evidence="4 11" id="KW-0378">Hydrolase</keyword>
<dbReference type="FunFam" id="1.20.5.5270:FF:000001">
    <property type="entry name" value="Lon protease homolog, mitochondrial"/>
    <property type="match status" value="1"/>
</dbReference>
<dbReference type="GO" id="GO:0051131">
    <property type="term" value="P:chaperone-mediated protein complex assembly"/>
    <property type="evidence" value="ECO:0007669"/>
    <property type="project" value="UniProtKB-UniRule"/>
</dbReference>
<keyword evidence="8 11" id="KW-0238">DNA-binding</keyword>
<evidence type="ECO:0000256" key="13">
    <source>
        <dbReference type="RuleBase" id="RU000591"/>
    </source>
</evidence>
<comment type="caution">
    <text evidence="17">The sequence shown here is derived from an EMBL/GenBank/DDBJ whole genome shotgun (WGS) entry which is preliminary data.</text>
</comment>
<dbReference type="Pfam" id="PF22667">
    <property type="entry name" value="Lon_lid"/>
    <property type="match status" value="1"/>
</dbReference>
<dbReference type="MEROPS" id="S16.010"/>
<feature type="compositionally biased region" description="Basic and acidic residues" evidence="14">
    <location>
        <begin position="100"/>
        <end position="117"/>
    </location>
</feature>
<dbReference type="SUPFAM" id="SSF52540">
    <property type="entry name" value="P-loop containing nucleoside triphosphate hydrolases"/>
    <property type="match status" value="1"/>
</dbReference>
<comment type="subunit">
    <text evidence="11">Homoheptamer. Organized in a ring with a central cavity. Oligomerization is independent of its proteolytic activity and the autocatalytic maturation of its subunits.</text>
</comment>
<dbReference type="GO" id="GO:0004176">
    <property type="term" value="F:ATP-dependent peptidase activity"/>
    <property type="evidence" value="ECO:0007669"/>
    <property type="project" value="UniProtKB-UniRule"/>
</dbReference>
<dbReference type="GO" id="GO:0034599">
    <property type="term" value="P:cellular response to oxidative stress"/>
    <property type="evidence" value="ECO:0007669"/>
    <property type="project" value="UniProtKB-UniRule"/>
</dbReference>
<dbReference type="InterPro" id="IPR004815">
    <property type="entry name" value="Lon_bac/euk-typ"/>
</dbReference>
<dbReference type="InterPro" id="IPR008268">
    <property type="entry name" value="Peptidase_S16_AS"/>
</dbReference>
<dbReference type="PROSITE" id="PS01046">
    <property type="entry name" value="LON_SER"/>
    <property type="match status" value="1"/>
</dbReference>
<dbReference type="FunFam" id="3.40.50.300:FF:000021">
    <property type="entry name" value="Lon protease homolog"/>
    <property type="match status" value="1"/>
</dbReference>
<feature type="compositionally biased region" description="Basic and acidic residues" evidence="14">
    <location>
        <begin position="125"/>
        <end position="143"/>
    </location>
</feature>
<comment type="function">
    <text evidence="11">ATP-dependent serine protease that mediates the selective degradation of misfolded, unassembled or oxidatively damaged polypeptides as well as certain short-lived regulatory proteins in the mitochondrial matrix. May also have a chaperone function in the assembly of inner membrane protein complexes. Participates in the regulation of mitochondrial gene expression and in the maintenance of the integrity of the mitochondrial genome. Binds to mitochondrial DNA in a site-specific manner.</text>
</comment>
<keyword evidence="18" id="KW-1185">Reference proteome</keyword>
<dbReference type="GO" id="GO:0016887">
    <property type="term" value="F:ATP hydrolysis activity"/>
    <property type="evidence" value="ECO:0007669"/>
    <property type="project" value="UniProtKB-UniRule"/>
</dbReference>
<dbReference type="EC" id="3.4.21.53" evidence="11"/>
<dbReference type="InterPro" id="IPR054594">
    <property type="entry name" value="Lon_lid"/>
</dbReference>
<reference evidence="17 18" key="1">
    <citation type="journal article" date="2013" name="BMC Genomics">
        <title>High quality de novo sequencing and assembly of the Saccharomyces arboricolus genome.</title>
        <authorList>
            <person name="Liti G."/>
            <person name="Nguyen Ba A.N."/>
            <person name="Blythe M."/>
            <person name="Mueller C.A."/>
            <person name="Bergstroem A."/>
            <person name="Cubillos F.A."/>
            <person name="Dafhnis-Calas F."/>
            <person name="Khoshraftar S."/>
            <person name="Malla S."/>
            <person name="Mehta N."/>
            <person name="Siow C.C."/>
            <person name="Warringer J."/>
            <person name="Moses A.M."/>
            <person name="Louis E.J."/>
            <person name="Nieduszynski C.A."/>
        </authorList>
    </citation>
    <scope>NUCLEOTIDE SEQUENCE [LARGE SCALE GENOMIC DNA]</scope>
    <source>
        <strain evidence="18">H-6 / AS 2.3317 / CBS 10644</strain>
    </source>
</reference>
<evidence type="ECO:0000256" key="9">
    <source>
        <dbReference type="ARBA" id="ARBA00023128"/>
    </source>
</evidence>
<evidence type="ECO:0000256" key="14">
    <source>
        <dbReference type="SAM" id="MobiDB-lite"/>
    </source>
</evidence>
<dbReference type="SUPFAM" id="SSF88697">
    <property type="entry name" value="PUA domain-like"/>
    <property type="match status" value="1"/>
</dbReference>
<dbReference type="PANTHER" id="PTHR43718:SF2">
    <property type="entry name" value="LON PROTEASE HOMOLOG, MITOCHONDRIAL"/>
    <property type="match status" value="1"/>
</dbReference>
<feature type="domain" description="Lon proteolytic" evidence="15">
    <location>
        <begin position="928"/>
        <end position="1114"/>
    </location>
</feature>
<proteinExistence type="inferred from homology"/>
<protein>
    <recommendedName>
        <fullName evidence="11">Lon protease homolog, mitochondrial</fullName>
        <ecNumber evidence="11">3.4.21.53</ecNumber>
    </recommendedName>
</protein>
<evidence type="ECO:0000259" key="15">
    <source>
        <dbReference type="PROSITE" id="PS51786"/>
    </source>
</evidence>
<dbReference type="FunFam" id="2.30.130.40:FF:000010">
    <property type="entry name" value="Lon protease homolog, mitochondrial"/>
    <property type="match status" value="1"/>
</dbReference>
<dbReference type="InterPro" id="IPR046336">
    <property type="entry name" value="Lon_prtase_N_sf"/>
</dbReference>
<dbReference type="PANTHER" id="PTHR43718">
    <property type="entry name" value="LON PROTEASE"/>
    <property type="match status" value="1"/>
</dbReference>
<organism evidence="17 18">
    <name type="scientific">Saccharomyces arboricola (strain H-6 / AS 2.3317 / CBS 10644)</name>
    <name type="common">Yeast</name>
    <dbReference type="NCBI Taxonomy" id="1160507"/>
    <lineage>
        <taxon>Eukaryota</taxon>
        <taxon>Fungi</taxon>
        <taxon>Dikarya</taxon>
        <taxon>Ascomycota</taxon>
        <taxon>Saccharomycotina</taxon>
        <taxon>Saccharomycetes</taxon>
        <taxon>Saccharomycetales</taxon>
        <taxon>Saccharomycetaceae</taxon>
        <taxon>Saccharomyces</taxon>
    </lineage>
</organism>
<feature type="compositionally biased region" description="Low complexity" evidence="14">
    <location>
        <begin position="156"/>
        <end position="166"/>
    </location>
</feature>
<feature type="domain" description="Lon N-terminal" evidence="16">
    <location>
        <begin position="184"/>
        <end position="483"/>
    </location>
</feature>
<evidence type="ECO:0000256" key="2">
    <source>
        <dbReference type="ARBA" id="ARBA00022670"/>
    </source>
</evidence>
<dbReference type="SMART" id="SM00382">
    <property type="entry name" value="AAA"/>
    <property type="match status" value="1"/>
</dbReference>
<feature type="chain" id="PRO_5023299782" description="Lon protease homolog, mitochondrial" evidence="11">
    <location>
        <begin position="69"/>
        <end position="1138"/>
    </location>
</feature>
<comment type="caution">
    <text evidence="11">Lacks conserved residue(s) required for the propagation of feature annotation.</text>
</comment>
<dbReference type="GO" id="GO:0043565">
    <property type="term" value="F:sequence-specific DNA binding"/>
    <property type="evidence" value="ECO:0007669"/>
    <property type="project" value="UniProtKB-UniRule"/>
</dbReference>
<evidence type="ECO:0000256" key="3">
    <source>
        <dbReference type="ARBA" id="ARBA00022741"/>
    </source>
</evidence>
<dbReference type="InterPro" id="IPR008269">
    <property type="entry name" value="Lon_proteolytic"/>
</dbReference>
<dbReference type="EMBL" id="ALIE01000014">
    <property type="protein sequence ID" value="EJS44653.1"/>
    <property type="molecule type" value="Genomic_DNA"/>
</dbReference>
<dbReference type="GO" id="GO:0003697">
    <property type="term" value="F:single-stranded DNA binding"/>
    <property type="evidence" value="ECO:0007669"/>
    <property type="project" value="TreeGrafter"/>
</dbReference>
<dbReference type="Gene3D" id="1.20.5.5270">
    <property type="match status" value="1"/>
</dbReference>
<evidence type="ECO:0000256" key="4">
    <source>
        <dbReference type="ARBA" id="ARBA00022801"/>
    </source>
</evidence>
<feature type="binding site" evidence="11">
    <location>
        <begin position="635"/>
        <end position="642"/>
    </location>
    <ligand>
        <name>ATP</name>
        <dbReference type="ChEBI" id="CHEBI:30616"/>
    </ligand>
</feature>